<dbReference type="OrthoDB" id="3248227at2759"/>
<proteinExistence type="predicted"/>
<evidence type="ECO:0000313" key="1">
    <source>
        <dbReference type="EMBL" id="KIO29166.1"/>
    </source>
</evidence>
<organism evidence="1 2">
    <name type="scientific">Tulasnella calospora MUT 4182</name>
    <dbReference type="NCBI Taxonomy" id="1051891"/>
    <lineage>
        <taxon>Eukaryota</taxon>
        <taxon>Fungi</taxon>
        <taxon>Dikarya</taxon>
        <taxon>Basidiomycota</taxon>
        <taxon>Agaricomycotina</taxon>
        <taxon>Agaricomycetes</taxon>
        <taxon>Cantharellales</taxon>
        <taxon>Tulasnellaceae</taxon>
        <taxon>Tulasnella</taxon>
    </lineage>
</organism>
<evidence type="ECO:0000313" key="2">
    <source>
        <dbReference type="Proteomes" id="UP000054248"/>
    </source>
</evidence>
<sequence>MAVMQYDMENALIVEYSIPDDNQKTQLTMLNLETSMSSYPFLGVARFGRGDMHMWIPVACAQAAQRTEFWNTAGNSTYVEASSSEWSMTVSKGEIEFLAAWPDNDGQMRPVTFVCSHSVNSAVEQRDEARSPDHDLPQVLVGVLDPSSKDVKTVVRLILDQS</sequence>
<dbReference type="AlphaFoldDB" id="A0A0C3QMN8"/>
<reference evidence="1 2" key="1">
    <citation type="submission" date="2014-04" db="EMBL/GenBank/DDBJ databases">
        <authorList>
            <consortium name="DOE Joint Genome Institute"/>
            <person name="Kuo A."/>
            <person name="Girlanda M."/>
            <person name="Perotto S."/>
            <person name="Kohler A."/>
            <person name="Nagy L.G."/>
            <person name="Floudas D."/>
            <person name="Copeland A."/>
            <person name="Barry K.W."/>
            <person name="Cichocki N."/>
            <person name="Veneault-Fourrey C."/>
            <person name="LaButti K."/>
            <person name="Lindquist E.A."/>
            <person name="Lipzen A."/>
            <person name="Lundell T."/>
            <person name="Morin E."/>
            <person name="Murat C."/>
            <person name="Sun H."/>
            <person name="Tunlid A."/>
            <person name="Henrissat B."/>
            <person name="Grigoriev I.V."/>
            <person name="Hibbett D.S."/>
            <person name="Martin F."/>
            <person name="Nordberg H.P."/>
            <person name="Cantor M.N."/>
            <person name="Hua S.X."/>
        </authorList>
    </citation>
    <scope>NUCLEOTIDE SEQUENCE [LARGE SCALE GENOMIC DNA]</scope>
    <source>
        <strain evidence="1 2">MUT 4182</strain>
    </source>
</reference>
<dbReference type="EMBL" id="KN822986">
    <property type="protein sequence ID" value="KIO29166.1"/>
    <property type="molecule type" value="Genomic_DNA"/>
</dbReference>
<reference evidence="2" key="2">
    <citation type="submission" date="2015-01" db="EMBL/GenBank/DDBJ databases">
        <title>Evolutionary Origins and Diversification of the Mycorrhizal Mutualists.</title>
        <authorList>
            <consortium name="DOE Joint Genome Institute"/>
            <consortium name="Mycorrhizal Genomics Consortium"/>
            <person name="Kohler A."/>
            <person name="Kuo A."/>
            <person name="Nagy L.G."/>
            <person name="Floudas D."/>
            <person name="Copeland A."/>
            <person name="Barry K.W."/>
            <person name="Cichocki N."/>
            <person name="Veneault-Fourrey C."/>
            <person name="LaButti K."/>
            <person name="Lindquist E.A."/>
            <person name="Lipzen A."/>
            <person name="Lundell T."/>
            <person name="Morin E."/>
            <person name="Murat C."/>
            <person name="Riley R."/>
            <person name="Ohm R."/>
            <person name="Sun H."/>
            <person name="Tunlid A."/>
            <person name="Henrissat B."/>
            <person name="Grigoriev I.V."/>
            <person name="Hibbett D.S."/>
            <person name="Martin F."/>
        </authorList>
    </citation>
    <scope>NUCLEOTIDE SEQUENCE [LARGE SCALE GENOMIC DNA]</scope>
    <source>
        <strain evidence="2">MUT 4182</strain>
    </source>
</reference>
<dbReference type="HOGENOM" id="CLU_1636662_0_0_1"/>
<gene>
    <name evidence="1" type="ORF">M407DRAFT_242736</name>
</gene>
<name>A0A0C3QMN8_9AGAM</name>
<dbReference type="Proteomes" id="UP000054248">
    <property type="component" value="Unassembled WGS sequence"/>
</dbReference>
<protein>
    <submittedName>
        <fullName evidence="1">Uncharacterized protein</fullName>
    </submittedName>
</protein>
<keyword evidence="2" id="KW-1185">Reference proteome</keyword>
<accession>A0A0C3QMN8</accession>